<dbReference type="Proteomes" id="UP001500804">
    <property type="component" value="Unassembled WGS sequence"/>
</dbReference>
<dbReference type="RefSeq" id="WP_345613210.1">
    <property type="nucleotide sequence ID" value="NZ_BAABJO010000056.1"/>
</dbReference>
<evidence type="ECO:0000256" key="3">
    <source>
        <dbReference type="ARBA" id="ARBA00023163"/>
    </source>
</evidence>
<feature type="DNA-binding region" description="H-T-H motif" evidence="4">
    <location>
        <begin position="41"/>
        <end position="60"/>
    </location>
</feature>
<dbReference type="Pfam" id="PF00440">
    <property type="entry name" value="TetR_N"/>
    <property type="match status" value="1"/>
</dbReference>
<keyword evidence="2 4" id="KW-0238">DNA-binding</keyword>
<evidence type="ECO:0000259" key="6">
    <source>
        <dbReference type="PROSITE" id="PS50977"/>
    </source>
</evidence>
<feature type="compositionally biased region" description="Basic and acidic residues" evidence="5">
    <location>
        <begin position="246"/>
        <end position="259"/>
    </location>
</feature>
<dbReference type="SUPFAM" id="SSF48498">
    <property type="entry name" value="Tetracyclin repressor-like, C-terminal domain"/>
    <property type="match status" value="1"/>
</dbReference>
<keyword evidence="1" id="KW-0805">Transcription regulation</keyword>
<dbReference type="PROSITE" id="PS50977">
    <property type="entry name" value="HTH_TETR_2"/>
    <property type="match status" value="1"/>
</dbReference>
<reference evidence="8" key="1">
    <citation type="journal article" date="2019" name="Int. J. Syst. Evol. Microbiol.">
        <title>The Global Catalogue of Microorganisms (GCM) 10K type strain sequencing project: providing services to taxonomists for standard genome sequencing and annotation.</title>
        <authorList>
            <consortium name="The Broad Institute Genomics Platform"/>
            <consortium name="The Broad Institute Genome Sequencing Center for Infectious Disease"/>
            <person name="Wu L."/>
            <person name="Ma J."/>
        </authorList>
    </citation>
    <scope>NUCLEOTIDE SEQUENCE [LARGE SCALE GENOMIC DNA]</scope>
    <source>
        <strain evidence="8">JCM 18302</strain>
    </source>
</reference>
<evidence type="ECO:0000256" key="2">
    <source>
        <dbReference type="ARBA" id="ARBA00023125"/>
    </source>
</evidence>
<dbReference type="Pfam" id="PF16925">
    <property type="entry name" value="TetR_C_13"/>
    <property type="match status" value="1"/>
</dbReference>
<organism evidence="7 8">
    <name type="scientific">Pseudonocardia adelaidensis</name>
    <dbReference type="NCBI Taxonomy" id="648754"/>
    <lineage>
        <taxon>Bacteria</taxon>
        <taxon>Bacillati</taxon>
        <taxon>Actinomycetota</taxon>
        <taxon>Actinomycetes</taxon>
        <taxon>Pseudonocardiales</taxon>
        <taxon>Pseudonocardiaceae</taxon>
        <taxon>Pseudonocardia</taxon>
    </lineage>
</organism>
<feature type="region of interest" description="Disordered" evidence="5">
    <location>
        <begin position="212"/>
        <end position="259"/>
    </location>
</feature>
<evidence type="ECO:0000256" key="1">
    <source>
        <dbReference type="ARBA" id="ARBA00023015"/>
    </source>
</evidence>
<name>A0ABP9P773_9PSEU</name>
<dbReference type="InterPro" id="IPR009057">
    <property type="entry name" value="Homeodomain-like_sf"/>
</dbReference>
<accession>A0ABP9P773</accession>
<evidence type="ECO:0000313" key="7">
    <source>
        <dbReference type="EMBL" id="GAA5141945.1"/>
    </source>
</evidence>
<feature type="domain" description="HTH tetR-type" evidence="6">
    <location>
        <begin position="18"/>
        <end position="78"/>
    </location>
</feature>
<keyword evidence="3" id="KW-0804">Transcription</keyword>
<dbReference type="EMBL" id="BAABJO010000056">
    <property type="protein sequence ID" value="GAA5141945.1"/>
    <property type="molecule type" value="Genomic_DNA"/>
</dbReference>
<dbReference type="InterPro" id="IPR001647">
    <property type="entry name" value="HTH_TetR"/>
</dbReference>
<dbReference type="InterPro" id="IPR011075">
    <property type="entry name" value="TetR_C"/>
</dbReference>
<dbReference type="PANTHER" id="PTHR47506:SF1">
    <property type="entry name" value="HTH-TYPE TRANSCRIPTIONAL REGULATOR YJDC"/>
    <property type="match status" value="1"/>
</dbReference>
<protein>
    <recommendedName>
        <fullName evidence="6">HTH tetR-type domain-containing protein</fullName>
    </recommendedName>
</protein>
<gene>
    <name evidence="7" type="ORF">GCM10023320_81680</name>
</gene>
<evidence type="ECO:0000313" key="8">
    <source>
        <dbReference type="Proteomes" id="UP001500804"/>
    </source>
</evidence>
<comment type="caution">
    <text evidence="7">The sequence shown here is derived from an EMBL/GenBank/DDBJ whole genome shotgun (WGS) entry which is preliminary data.</text>
</comment>
<feature type="compositionally biased region" description="Polar residues" evidence="5">
    <location>
        <begin position="230"/>
        <end position="239"/>
    </location>
</feature>
<proteinExistence type="predicted"/>
<dbReference type="Gene3D" id="1.10.357.10">
    <property type="entry name" value="Tetracycline Repressor, domain 2"/>
    <property type="match status" value="1"/>
</dbReference>
<sequence length="259" mass="27205">MSREELAESASGRAGWDSATRDRIVRGAAELVVRLGVAGASIERVRAASGVSRSQVCRYFPTKEALIDAVVDFQIAAVLARQCSWLARLESLADLQEWAGDVVEFNRVRNGARGCPLGSLVSQLAEQSGPMRAKLDHAFQTWQSYLAAGLGRMRDRGELNSEADVAELATGVVAALQGGLILAQAARSENPLRAALDLAVGRVALAAHSARPVAPAQVHGTSETGAEVSTGPQSGSAPPSRTCPGKPERRADRPSDSNG</sequence>
<dbReference type="SUPFAM" id="SSF46689">
    <property type="entry name" value="Homeodomain-like"/>
    <property type="match status" value="1"/>
</dbReference>
<dbReference type="InterPro" id="IPR036271">
    <property type="entry name" value="Tet_transcr_reg_TetR-rel_C_sf"/>
</dbReference>
<keyword evidence="8" id="KW-1185">Reference proteome</keyword>
<evidence type="ECO:0000256" key="5">
    <source>
        <dbReference type="SAM" id="MobiDB-lite"/>
    </source>
</evidence>
<dbReference type="PANTHER" id="PTHR47506">
    <property type="entry name" value="TRANSCRIPTIONAL REGULATORY PROTEIN"/>
    <property type="match status" value="1"/>
</dbReference>
<evidence type="ECO:0000256" key="4">
    <source>
        <dbReference type="PROSITE-ProRule" id="PRU00335"/>
    </source>
</evidence>